<feature type="region of interest" description="Disordered" evidence="1">
    <location>
        <begin position="450"/>
        <end position="486"/>
    </location>
</feature>
<name>A0A162PWL1_PHYB8</name>
<dbReference type="RefSeq" id="XP_018292866.1">
    <property type="nucleotide sequence ID" value="XM_018435578.1"/>
</dbReference>
<dbReference type="EMBL" id="KV440978">
    <property type="protein sequence ID" value="OAD74826.1"/>
    <property type="molecule type" value="Genomic_DNA"/>
</dbReference>
<dbReference type="InterPro" id="IPR021109">
    <property type="entry name" value="Peptidase_aspartic_dom_sf"/>
</dbReference>
<gene>
    <name evidence="2" type="ORF">PHYBLDRAFT_167169</name>
</gene>
<protein>
    <submittedName>
        <fullName evidence="2">Uncharacterized protein</fullName>
    </submittedName>
</protein>
<proteinExistence type="predicted"/>
<feature type="compositionally biased region" description="Low complexity" evidence="1">
    <location>
        <begin position="470"/>
        <end position="486"/>
    </location>
</feature>
<dbReference type="VEuPathDB" id="FungiDB:PHYBLDRAFT_167169"/>
<dbReference type="AlphaFoldDB" id="A0A162PWL1"/>
<accession>A0A162PWL1</accession>
<dbReference type="Gene3D" id="2.40.70.10">
    <property type="entry name" value="Acid Proteases"/>
    <property type="match status" value="1"/>
</dbReference>
<dbReference type="InParanoid" id="A0A162PWL1"/>
<keyword evidence="3" id="KW-1185">Reference proteome</keyword>
<sequence>MSSQHSAANSLPREEQSPLTEVGIPSPVLNEQTHLTEIGDISPLLGSTALSIDGDIEMIYTSLDSLPPLSVVGSVPPTPVPTVPSAVNSNTSSSITLEMLLASAKEDLSIKKNNFYVAYANYVALSKVNPMSDAARHASSIKKEAQELFEDAQKTFKVLEKANAPPAILEDKKSMVVPSNLPFLQLCTETRVKQNRDVFDSVYDFCQEFTMVLESHSLSLDSCWERLLPICLNKEERSWFEDKLKGKAYKWKKAEGILLDHYDTPFRRFLNMGRVWKMMQKKGESVRAFGAKFQTARRQASLEDGIQMVLCFWWNLRPEVREASLIPLLANYGTKLPSKVEDIISLVSVATSDSTALLNQPAESGTPAKWKSFANAHSISSSISHKGKKRAIVRDNDPKHAKKSWNFKKAIKDNVCFSCKGAWEKGHTCPERDNYLTKVSRMAVRSPADRSVASSPACGGFPPSRDSHFSVRGNSSPVGSSSTSWSMDQDNTSALAKMALNCKDNHKDMVIKKDFKNVSTNITFPILANNSIRTIALLDCGATFSSVDKNFCLQNKISINYVNHINKDLVNNSNVHKYFIRLADSNTHIKRIGTCVISITCNSKTIQREFEVMNLTNSYEYDFSIGTDYMSTLGIGIYGLPLSYDDADSSKERREADRRFNNKSDLLESIERENEQKENNPAVGPKQFEDAMDYIRPFIKDNQDIPKGLFCTIPESVVCLDTPENAMAFRSPYPIPYKMQGVVDEQEYWQRIGEAPESIKDINKANKRLLKDMKVVNSIPKEKSGIKRKNYAKTALQKKKRIKQLSLQEQMNNLFILLMAKKMINVGY</sequence>
<dbReference type="OrthoDB" id="2260752at2759"/>
<feature type="compositionally biased region" description="Basic and acidic residues" evidence="1">
    <location>
        <begin position="651"/>
        <end position="678"/>
    </location>
</feature>
<dbReference type="Proteomes" id="UP000077315">
    <property type="component" value="Unassembled WGS sequence"/>
</dbReference>
<evidence type="ECO:0000256" key="1">
    <source>
        <dbReference type="SAM" id="MobiDB-lite"/>
    </source>
</evidence>
<reference evidence="3" key="1">
    <citation type="submission" date="2015-06" db="EMBL/GenBank/DDBJ databases">
        <title>Expansion of signal transduction pathways in fungi by whole-genome duplication.</title>
        <authorList>
            <consortium name="DOE Joint Genome Institute"/>
            <person name="Corrochano L.M."/>
            <person name="Kuo A."/>
            <person name="Marcet-Houben M."/>
            <person name="Polaino S."/>
            <person name="Salamov A."/>
            <person name="Villalobos J.M."/>
            <person name="Alvarez M.I."/>
            <person name="Avalos J."/>
            <person name="Benito E.P."/>
            <person name="Benoit I."/>
            <person name="Burger G."/>
            <person name="Camino L.P."/>
            <person name="Canovas D."/>
            <person name="Cerda-Olmedo E."/>
            <person name="Cheng J.-F."/>
            <person name="Dominguez A."/>
            <person name="Elias M."/>
            <person name="Eslava A.P."/>
            <person name="Glaser F."/>
            <person name="Grimwood J."/>
            <person name="Gutierrez G."/>
            <person name="Heitman J."/>
            <person name="Henrissat B."/>
            <person name="Iturriaga E.A."/>
            <person name="Lang B.F."/>
            <person name="Lavin J.L."/>
            <person name="Lee S."/>
            <person name="Li W."/>
            <person name="Lindquist E."/>
            <person name="Lopez-Garcia S."/>
            <person name="Luque E.M."/>
            <person name="Marcos A.T."/>
            <person name="Martin J."/>
            <person name="McCluskey K."/>
            <person name="Medina H.R."/>
            <person name="Miralles-Duran A."/>
            <person name="Miyazaki A."/>
            <person name="Munoz-Torres E."/>
            <person name="Oguiza J.A."/>
            <person name="Ohm R."/>
            <person name="Olmedo M."/>
            <person name="Orejas M."/>
            <person name="Ortiz-Castellanos L."/>
            <person name="Pisabarro A.G."/>
            <person name="Rodriguez-Romero J."/>
            <person name="Ruiz-Herrera J."/>
            <person name="Ruiz-Vazquez R."/>
            <person name="Sanz C."/>
            <person name="Schackwitz W."/>
            <person name="Schmutz J."/>
            <person name="Shahriari M."/>
            <person name="Shelest E."/>
            <person name="Silva-Franco F."/>
            <person name="Soanes D."/>
            <person name="Syed K."/>
            <person name="Tagua V.G."/>
            <person name="Talbot N.J."/>
            <person name="Thon M."/>
            <person name="De vries R.P."/>
            <person name="Wiebenga A."/>
            <person name="Yadav J.S."/>
            <person name="Braun E.L."/>
            <person name="Baker S."/>
            <person name="Garre V."/>
            <person name="Horwitz B."/>
            <person name="Torres-Martinez S."/>
            <person name="Idnurm A."/>
            <person name="Herrera-Estrella A."/>
            <person name="Gabaldon T."/>
            <person name="Grigoriev I.V."/>
        </authorList>
    </citation>
    <scope>NUCLEOTIDE SEQUENCE [LARGE SCALE GENOMIC DNA]</scope>
    <source>
        <strain evidence="3">NRRL 1555(-)</strain>
    </source>
</reference>
<dbReference type="GeneID" id="28996484"/>
<evidence type="ECO:0000313" key="2">
    <source>
        <dbReference type="EMBL" id="OAD74826.1"/>
    </source>
</evidence>
<organism evidence="2 3">
    <name type="scientific">Phycomyces blakesleeanus (strain ATCC 8743b / DSM 1359 / FGSC 10004 / NBRC 33097 / NRRL 1555)</name>
    <dbReference type="NCBI Taxonomy" id="763407"/>
    <lineage>
        <taxon>Eukaryota</taxon>
        <taxon>Fungi</taxon>
        <taxon>Fungi incertae sedis</taxon>
        <taxon>Mucoromycota</taxon>
        <taxon>Mucoromycotina</taxon>
        <taxon>Mucoromycetes</taxon>
        <taxon>Mucorales</taxon>
        <taxon>Phycomycetaceae</taxon>
        <taxon>Phycomyces</taxon>
    </lineage>
</organism>
<feature type="region of interest" description="Disordered" evidence="1">
    <location>
        <begin position="651"/>
        <end position="685"/>
    </location>
</feature>
<feature type="region of interest" description="Disordered" evidence="1">
    <location>
        <begin position="1"/>
        <end position="25"/>
    </location>
</feature>
<evidence type="ECO:0000313" key="3">
    <source>
        <dbReference type="Proteomes" id="UP000077315"/>
    </source>
</evidence>